<accession>A0A8S5QUH3</accession>
<reference evidence="1" key="1">
    <citation type="journal article" date="2021" name="Proc. Natl. Acad. Sci. U.S.A.">
        <title>A Catalog of Tens of Thousands of Viruses from Human Metagenomes Reveals Hidden Associations with Chronic Diseases.</title>
        <authorList>
            <person name="Tisza M.J."/>
            <person name="Buck C.B."/>
        </authorList>
    </citation>
    <scope>NUCLEOTIDE SEQUENCE</scope>
    <source>
        <strain evidence="1">CtETl1</strain>
    </source>
</reference>
<name>A0A8S5QUH3_9CAUD</name>
<organism evidence="1">
    <name type="scientific">Siphoviridae sp. ctETl1</name>
    <dbReference type="NCBI Taxonomy" id="2826207"/>
    <lineage>
        <taxon>Viruses</taxon>
        <taxon>Duplodnaviria</taxon>
        <taxon>Heunggongvirae</taxon>
        <taxon>Uroviricota</taxon>
        <taxon>Caudoviricetes</taxon>
    </lineage>
</organism>
<evidence type="ECO:0000313" key="1">
    <source>
        <dbReference type="EMBL" id="DAE22341.1"/>
    </source>
</evidence>
<proteinExistence type="predicted"/>
<dbReference type="EMBL" id="BK015731">
    <property type="protein sequence ID" value="DAE22341.1"/>
    <property type="molecule type" value="Genomic_DNA"/>
</dbReference>
<sequence>MFNNSTRSPARFRAGDFLRKLSRKNVRNTAFLGFIT</sequence>
<protein>
    <submittedName>
        <fullName evidence="1">Uncharacterized protein</fullName>
    </submittedName>
</protein>